<dbReference type="AlphaFoldDB" id="A0AAU7U2X9"/>
<proteinExistence type="predicted"/>
<reference evidence="3" key="1">
    <citation type="submission" date="2024-06" db="EMBL/GenBank/DDBJ databases">
        <title>Multiomics insights into the TNT degradation mechanism by Pantoea sp. BJ2 isolated from an ammunition destruction site.</title>
        <authorList>
            <person name="Luo J."/>
        </authorList>
    </citation>
    <scope>NUCLEOTIDE SEQUENCE</scope>
    <source>
        <strain evidence="3">BJ2</strain>
        <plasmid evidence="3">plasmindA</plasmid>
    </source>
</reference>
<accession>A0AAU7U2X9</accession>
<name>A0AAU7U2X9_9GAMM</name>
<evidence type="ECO:0000256" key="2">
    <source>
        <dbReference type="SAM" id="SignalP"/>
    </source>
</evidence>
<keyword evidence="3" id="KW-0614">Plasmid</keyword>
<sequence>MKYLIAIVMMLLLQTPALANSAYENLAFALRQQKITDDLRHKCQIPTTVSDEQLRTHFLDSTHDNSAVLSAVKALTENNQQRYQTFLSQVKCPG</sequence>
<evidence type="ECO:0000256" key="1">
    <source>
        <dbReference type="ARBA" id="ARBA00035681"/>
    </source>
</evidence>
<dbReference type="InterPro" id="IPR048144">
    <property type="entry name" value="YicS_fam"/>
</dbReference>
<feature type="chain" id="PRO_5043706093" description="Uncharacterized protein YicS" evidence="2">
    <location>
        <begin position="20"/>
        <end position="94"/>
    </location>
</feature>
<keyword evidence="2" id="KW-0732">Signal</keyword>
<organism evidence="3">
    <name type="scientific">Pantoea sp. BJ2</name>
    <dbReference type="NCBI Taxonomy" id="3141322"/>
    <lineage>
        <taxon>Bacteria</taxon>
        <taxon>Pseudomonadati</taxon>
        <taxon>Pseudomonadota</taxon>
        <taxon>Gammaproteobacteria</taxon>
        <taxon>Enterobacterales</taxon>
        <taxon>Erwiniaceae</taxon>
        <taxon>Pantoea</taxon>
    </lineage>
</organism>
<geneLocation type="plasmid" evidence="3">
    <name>plasmindA</name>
</geneLocation>
<dbReference type="NCBIfam" id="NF041639">
    <property type="entry name" value="YicS_fam"/>
    <property type="match status" value="1"/>
</dbReference>
<dbReference type="RefSeq" id="WP_350262384.1">
    <property type="nucleotide sequence ID" value="NZ_CP158293.1"/>
</dbReference>
<evidence type="ECO:0000313" key="3">
    <source>
        <dbReference type="EMBL" id="XBV47301.1"/>
    </source>
</evidence>
<gene>
    <name evidence="3" type="ORF">AAF463_20820</name>
</gene>
<feature type="signal peptide" evidence="2">
    <location>
        <begin position="1"/>
        <end position="19"/>
    </location>
</feature>
<dbReference type="EMBL" id="CP158293">
    <property type="protein sequence ID" value="XBV47301.1"/>
    <property type="molecule type" value="Genomic_DNA"/>
</dbReference>
<protein>
    <recommendedName>
        <fullName evidence="1">Uncharacterized protein YicS</fullName>
    </recommendedName>
</protein>